<evidence type="ECO:0000313" key="9">
    <source>
        <dbReference type="EMBL" id="PXV69681.1"/>
    </source>
</evidence>
<protein>
    <recommendedName>
        <fullName evidence="5">Probable ATP-binding protein YheS</fullName>
    </recommendedName>
</protein>
<keyword evidence="1" id="KW-0677">Repeat</keyword>
<keyword evidence="10" id="KW-1185">Reference proteome</keyword>
<gene>
    <name evidence="9" type="ORF">C8D93_103256</name>
</gene>
<dbReference type="PANTHER" id="PTHR19211:SF14">
    <property type="entry name" value="ATP-BINDING CASSETTE SUB-FAMILY F MEMBER 1"/>
    <property type="match status" value="1"/>
</dbReference>
<feature type="coiled-coil region" evidence="6">
    <location>
        <begin position="84"/>
        <end position="111"/>
    </location>
</feature>
<feature type="coiled-coil region" evidence="6">
    <location>
        <begin position="550"/>
        <end position="612"/>
    </location>
</feature>
<dbReference type="InterPro" id="IPR032524">
    <property type="entry name" value="ABC_tran_C"/>
</dbReference>
<dbReference type="InterPro" id="IPR027417">
    <property type="entry name" value="P-loop_NTPase"/>
</dbReference>
<sequence length="624" mass="68977">MIQLTRATLRRGARTLLEDTSFTLYAGWHVGVVGRNGTGKSTLFSALLGELAPDRGDISVPRQIVIASVAQETPALPQPALEYVLDGDDELRKIERRLEAAEAAQDALKIGALHERLNAIGGYAARARAGKLLHGLGFSADEQDRPVASFSGGWRMRLNLARALMCRSDLLLLDEPTNHLDLDTVIWLQTWLTGYAGTLLLISHDREFLDAVTGHTLHLEGTTATLYTGNYSQFERQRAERLRLQAAQYAQQQARIAHLESFIRRFKAKASKARQAQSRVKALERMELVAPAHWDSAFSFEFPVPEKLPSPLIRMDKAAAGYPDKTVLTNLRLLLAPGERIGLLGANGAGKSTLIRTLAGELAPLGGDVMRSPDLRVGYFAQHQVEHLDLKASPVVHLRRIHPQGTEQQFRDFLGGFNFRGDRAFEPVGPFSGGEKARLALALVVYQRPNLLLLDEPTNHLDLDMRHALETALADYAGAMILVSHDRHLLNATCDDFWLVAGGACEAYDGDLDDYARLLSSRDASAPSRSRAAETARDQRRDGAGQRERLKPLRDTVKKLDAQIAKLQKRLTELDVRLADPALYASTQAAEIAQLGREQNELKTDLATLEEQWLAAAEEIEQLT</sequence>
<dbReference type="SUPFAM" id="SSF52540">
    <property type="entry name" value="P-loop containing nucleoside triphosphate hydrolases"/>
    <property type="match status" value="2"/>
</dbReference>
<evidence type="ECO:0000259" key="8">
    <source>
        <dbReference type="PROSITE" id="PS50893"/>
    </source>
</evidence>
<evidence type="ECO:0000256" key="3">
    <source>
        <dbReference type="ARBA" id="ARBA00022840"/>
    </source>
</evidence>
<comment type="similarity">
    <text evidence="4">Belongs to the ABC transporter superfamily. ABCF family. YheS subfamily.</text>
</comment>
<keyword evidence="6" id="KW-0175">Coiled coil</keyword>
<dbReference type="GO" id="GO:0005524">
    <property type="term" value="F:ATP binding"/>
    <property type="evidence" value="ECO:0007669"/>
    <property type="project" value="UniProtKB-KW"/>
</dbReference>
<dbReference type="InterPro" id="IPR050611">
    <property type="entry name" value="ABCF"/>
</dbReference>
<evidence type="ECO:0000256" key="6">
    <source>
        <dbReference type="SAM" id="Coils"/>
    </source>
</evidence>
<comment type="caution">
    <text evidence="9">The sequence shown here is derived from an EMBL/GenBank/DDBJ whole genome shotgun (WGS) entry which is preliminary data.</text>
</comment>
<proteinExistence type="inferred from homology"/>
<dbReference type="Pfam" id="PF12848">
    <property type="entry name" value="ABC_tran_Xtn"/>
    <property type="match status" value="1"/>
</dbReference>
<dbReference type="FunFam" id="3.40.50.300:FF:000011">
    <property type="entry name" value="Putative ABC transporter ATP-binding component"/>
    <property type="match status" value="1"/>
</dbReference>
<feature type="region of interest" description="Disordered" evidence="7">
    <location>
        <begin position="526"/>
        <end position="548"/>
    </location>
</feature>
<dbReference type="Gene3D" id="3.40.50.300">
    <property type="entry name" value="P-loop containing nucleotide triphosphate hydrolases"/>
    <property type="match status" value="2"/>
</dbReference>
<dbReference type="EMBL" id="QICN01000003">
    <property type="protein sequence ID" value="PXV69681.1"/>
    <property type="molecule type" value="Genomic_DNA"/>
</dbReference>
<dbReference type="FunFam" id="3.40.50.300:FF:002053">
    <property type="entry name" value="ABC transporter ATP-binding protein"/>
    <property type="match status" value="1"/>
</dbReference>
<evidence type="ECO:0000256" key="4">
    <source>
        <dbReference type="ARBA" id="ARBA00061571"/>
    </source>
</evidence>
<dbReference type="GO" id="GO:0016887">
    <property type="term" value="F:ATP hydrolysis activity"/>
    <property type="evidence" value="ECO:0007669"/>
    <property type="project" value="InterPro"/>
</dbReference>
<dbReference type="InterPro" id="IPR037118">
    <property type="entry name" value="Val-tRNA_synth_C_sf"/>
</dbReference>
<dbReference type="RefSeq" id="WP_110264598.1">
    <property type="nucleotide sequence ID" value="NZ_CAWNXA010000003.1"/>
</dbReference>
<accession>A0A318EB17</accession>
<feature type="domain" description="ABC transporter" evidence="8">
    <location>
        <begin position="2"/>
        <end position="246"/>
    </location>
</feature>
<evidence type="ECO:0000313" key="10">
    <source>
        <dbReference type="Proteomes" id="UP000248330"/>
    </source>
</evidence>
<dbReference type="AlphaFoldDB" id="A0A318EB17"/>
<dbReference type="Pfam" id="PF16326">
    <property type="entry name" value="ABC_tran_CTD"/>
    <property type="match status" value="1"/>
</dbReference>
<dbReference type="PROSITE" id="PS00211">
    <property type="entry name" value="ABC_TRANSPORTER_1"/>
    <property type="match status" value="2"/>
</dbReference>
<dbReference type="InterPro" id="IPR017871">
    <property type="entry name" value="ABC_transporter-like_CS"/>
</dbReference>
<dbReference type="InterPro" id="IPR032781">
    <property type="entry name" value="ABC_tran_Xtn"/>
</dbReference>
<dbReference type="SMART" id="SM00382">
    <property type="entry name" value="AAA"/>
    <property type="match status" value="2"/>
</dbReference>
<reference evidence="9 10" key="1">
    <citation type="submission" date="2018-04" db="EMBL/GenBank/DDBJ databases">
        <title>Genomic Encyclopedia of Type Strains, Phase IV (KMG-IV): sequencing the most valuable type-strain genomes for metagenomic binning, comparative biology and taxonomic classification.</title>
        <authorList>
            <person name="Goeker M."/>
        </authorList>
    </citation>
    <scope>NUCLEOTIDE SEQUENCE [LARGE SCALE GENOMIC DNA]</scope>
    <source>
        <strain evidence="9 10">DSM 104150</strain>
    </source>
</reference>
<dbReference type="OrthoDB" id="9808609at2"/>
<evidence type="ECO:0000256" key="7">
    <source>
        <dbReference type="SAM" id="MobiDB-lite"/>
    </source>
</evidence>
<feature type="domain" description="ABC transporter" evidence="8">
    <location>
        <begin position="313"/>
        <end position="527"/>
    </location>
</feature>
<dbReference type="InterPro" id="IPR003439">
    <property type="entry name" value="ABC_transporter-like_ATP-bd"/>
</dbReference>
<dbReference type="PANTHER" id="PTHR19211">
    <property type="entry name" value="ATP-BINDING TRANSPORT PROTEIN-RELATED"/>
    <property type="match status" value="1"/>
</dbReference>
<feature type="compositionally biased region" description="Basic and acidic residues" evidence="7">
    <location>
        <begin position="531"/>
        <end position="548"/>
    </location>
</feature>
<organism evidence="9 10">
    <name type="scientific">Sinimarinibacterium flocculans</name>
    <dbReference type="NCBI Taxonomy" id="985250"/>
    <lineage>
        <taxon>Bacteria</taxon>
        <taxon>Pseudomonadati</taxon>
        <taxon>Pseudomonadota</taxon>
        <taxon>Gammaproteobacteria</taxon>
        <taxon>Nevskiales</taxon>
        <taxon>Nevskiaceae</taxon>
        <taxon>Sinimarinibacterium</taxon>
    </lineage>
</organism>
<evidence type="ECO:0000256" key="1">
    <source>
        <dbReference type="ARBA" id="ARBA00022737"/>
    </source>
</evidence>
<evidence type="ECO:0000256" key="5">
    <source>
        <dbReference type="ARBA" id="ARBA00069073"/>
    </source>
</evidence>
<name>A0A318EB17_9GAMM</name>
<dbReference type="Pfam" id="PF00005">
    <property type="entry name" value="ABC_tran"/>
    <property type="match status" value="2"/>
</dbReference>
<dbReference type="InterPro" id="IPR003593">
    <property type="entry name" value="AAA+_ATPase"/>
</dbReference>
<dbReference type="CDD" id="cd03221">
    <property type="entry name" value="ABCF_EF-3"/>
    <property type="match status" value="2"/>
</dbReference>
<keyword evidence="3 9" id="KW-0067">ATP-binding</keyword>
<evidence type="ECO:0000256" key="2">
    <source>
        <dbReference type="ARBA" id="ARBA00022741"/>
    </source>
</evidence>
<keyword evidence="2" id="KW-0547">Nucleotide-binding</keyword>
<dbReference type="Gene3D" id="1.10.287.380">
    <property type="entry name" value="Valyl-tRNA synthetase, C-terminal domain"/>
    <property type="match status" value="1"/>
</dbReference>
<dbReference type="GO" id="GO:0003677">
    <property type="term" value="F:DNA binding"/>
    <property type="evidence" value="ECO:0007669"/>
    <property type="project" value="InterPro"/>
</dbReference>
<dbReference type="Proteomes" id="UP000248330">
    <property type="component" value="Unassembled WGS sequence"/>
</dbReference>
<dbReference type="PROSITE" id="PS50893">
    <property type="entry name" value="ABC_TRANSPORTER_2"/>
    <property type="match status" value="2"/>
</dbReference>